<protein>
    <recommendedName>
        <fullName evidence="1">Opioid growth factor receptor (OGFr) conserved domain-containing protein</fullName>
    </recommendedName>
</protein>
<evidence type="ECO:0000259" key="1">
    <source>
        <dbReference type="Pfam" id="PF04664"/>
    </source>
</evidence>
<dbReference type="Pfam" id="PF04664">
    <property type="entry name" value="OGFr_N"/>
    <property type="match status" value="1"/>
</dbReference>
<gene>
    <name evidence="2" type="ORF">K2F26_17125</name>
</gene>
<evidence type="ECO:0000313" key="2">
    <source>
        <dbReference type="EMBL" id="QYX30599.1"/>
    </source>
</evidence>
<sequence>MINPFAERKKVWVNWGNHHHLRITRIFKCLCLLGLKEYAQAFFKCLEEIYHLAKGEITKLTFSHWQDAINS</sequence>
<proteinExistence type="predicted"/>
<keyword evidence="3" id="KW-1185">Reference proteome</keyword>
<dbReference type="RefSeq" id="WP_220608759.1">
    <property type="nucleotide sequence ID" value="NZ_CP080598.1"/>
</dbReference>
<feature type="domain" description="Opioid growth factor receptor (OGFr) conserved" evidence="1">
    <location>
        <begin position="12"/>
        <end position="45"/>
    </location>
</feature>
<reference evidence="2 3" key="1">
    <citation type="journal article" date="2022" name="J. Am. Chem. Soc.">
        <title>Biosynthesis of Guanitoxin Enables Global Environmental Detection in Freshwater Cyanobacteria.</title>
        <authorList>
            <person name="Lima S.T."/>
            <person name="Fallon T.R."/>
            <person name="Cordoza J.L."/>
            <person name="Chekan J.R."/>
            <person name="Delbaje E."/>
            <person name="Hopiavuori A.R."/>
            <person name="Alvarenga D.O."/>
            <person name="Wood S.M."/>
            <person name="Luhavaya H."/>
            <person name="Baumgartner J.T."/>
            <person name="Dorr F.A."/>
            <person name="Etchegaray A."/>
            <person name="Pinto E."/>
            <person name="McKinnie S.M.K."/>
            <person name="Fiore M.F."/>
            <person name="Moore B.S."/>
        </authorList>
    </citation>
    <scope>NUCLEOTIDE SEQUENCE [LARGE SCALE GENOMIC DNA]</scope>
    <source>
        <strain evidence="2 3">ITEP-024</strain>
    </source>
</reference>
<dbReference type="Proteomes" id="UP000826540">
    <property type="component" value="Chromosome"/>
</dbReference>
<dbReference type="InterPro" id="IPR006757">
    <property type="entry name" value="OGF_rcpt"/>
</dbReference>
<name>A0ABX8WVZ5_9CYAN</name>
<organism evidence="2 3">
    <name type="scientific">Sphaerospermopsis torques-reginae ITEP-024</name>
    <dbReference type="NCBI Taxonomy" id="984208"/>
    <lineage>
        <taxon>Bacteria</taxon>
        <taxon>Bacillati</taxon>
        <taxon>Cyanobacteriota</taxon>
        <taxon>Cyanophyceae</taxon>
        <taxon>Nostocales</taxon>
        <taxon>Aphanizomenonaceae</taxon>
        <taxon>Sphaerospermopsis</taxon>
        <taxon>Sphaerospermopsis torques-reginae</taxon>
    </lineage>
</organism>
<dbReference type="EMBL" id="CP080598">
    <property type="protein sequence ID" value="QYX30599.1"/>
    <property type="molecule type" value="Genomic_DNA"/>
</dbReference>
<evidence type="ECO:0000313" key="3">
    <source>
        <dbReference type="Proteomes" id="UP000826540"/>
    </source>
</evidence>
<accession>A0ABX8WVZ5</accession>